<sequence>MEQELEGARRLHEQSEESRASLAHQVEEMRVELLRLRKEKSDLQLQTCQTRGDHAFREEGRAAGTERREGRESSRY</sequence>
<proteinExistence type="predicted"/>
<protein>
    <submittedName>
        <fullName evidence="2">Uncharacterized protein</fullName>
    </submittedName>
</protein>
<comment type="caution">
    <text evidence="2">The sequence shown here is derived from an EMBL/GenBank/DDBJ whole genome shotgun (WGS) entry which is preliminary data.</text>
</comment>
<dbReference type="EMBL" id="SRLO01018954">
    <property type="protein sequence ID" value="TNN23310.1"/>
    <property type="molecule type" value="Genomic_DNA"/>
</dbReference>
<evidence type="ECO:0000313" key="2">
    <source>
        <dbReference type="EMBL" id="TNN23310.1"/>
    </source>
</evidence>
<name>A0A4Z2E421_9TELE</name>
<feature type="region of interest" description="Disordered" evidence="1">
    <location>
        <begin position="42"/>
        <end position="76"/>
    </location>
</feature>
<accession>A0A4Z2E421</accession>
<evidence type="ECO:0000256" key="1">
    <source>
        <dbReference type="SAM" id="MobiDB-lite"/>
    </source>
</evidence>
<evidence type="ECO:0000313" key="3">
    <source>
        <dbReference type="Proteomes" id="UP000314294"/>
    </source>
</evidence>
<keyword evidence="3" id="KW-1185">Reference proteome</keyword>
<feature type="region of interest" description="Disordered" evidence="1">
    <location>
        <begin position="1"/>
        <end position="25"/>
    </location>
</feature>
<gene>
    <name evidence="2" type="ORF">EYF80_066571</name>
</gene>
<organism evidence="2 3">
    <name type="scientific">Liparis tanakae</name>
    <name type="common">Tanaka's snailfish</name>
    <dbReference type="NCBI Taxonomy" id="230148"/>
    <lineage>
        <taxon>Eukaryota</taxon>
        <taxon>Metazoa</taxon>
        <taxon>Chordata</taxon>
        <taxon>Craniata</taxon>
        <taxon>Vertebrata</taxon>
        <taxon>Euteleostomi</taxon>
        <taxon>Actinopterygii</taxon>
        <taxon>Neopterygii</taxon>
        <taxon>Teleostei</taxon>
        <taxon>Neoteleostei</taxon>
        <taxon>Acanthomorphata</taxon>
        <taxon>Eupercaria</taxon>
        <taxon>Perciformes</taxon>
        <taxon>Cottioidei</taxon>
        <taxon>Cottales</taxon>
        <taxon>Liparidae</taxon>
        <taxon>Liparis</taxon>
    </lineage>
</organism>
<dbReference type="Proteomes" id="UP000314294">
    <property type="component" value="Unassembled WGS sequence"/>
</dbReference>
<feature type="compositionally biased region" description="Basic and acidic residues" evidence="1">
    <location>
        <begin position="51"/>
        <end position="76"/>
    </location>
</feature>
<dbReference type="AlphaFoldDB" id="A0A4Z2E421"/>
<reference evidence="2 3" key="1">
    <citation type="submission" date="2019-03" db="EMBL/GenBank/DDBJ databases">
        <title>First draft genome of Liparis tanakae, snailfish: a comprehensive survey of snailfish specific genes.</title>
        <authorList>
            <person name="Kim W."/>
            <person name="Song I."/>
            <person name="Jeong J.-H."/>
            <person name="Kim D."/>
            <person name="Kim S."/>
            <person name="Ryu S."/>
            <person name="Song J.Y."/>
            <person name="Lee S.K."/>
        </authorList>
    </citation>
    <scope>NUCLEOTIDE SEQUENCE [LARGE SCALE GENOMIC DNA]</scope>
    <source>
        <tissue evidence="2">Muscle</tissue>
    </source>
</reference>